<dbReference type="AlphaFoldDB" id="A0A1I0QEF4"/>
<evidence type="ECO:0000313" key="2">
    <source>
        <dbReference type="EMBL" id="SEW24987.1"/>
    </source>
</evidence>
<feature type="region of interest" description="Disordered" evidence="1">
    <location>
        <begin position="32"/>
        <end position="89"/>
    </location>
</feature>
<proteinExistence type="predicted"/>
<dbReference type="OrthoDB" id="269307at2157"/>
<organism evidence="2 3">
    <name type="scientific">Halobacterium jilantaiense</name>
    <dbReference type="NCBI Taxonomy" id="355548"/>
    <lineage>
        <taxon>Archaea</taxon>
        <taxon>Methanobacteriati</taxon>
        <taxon>Methanobacteriota</taxon>
        <taxon>Stenosarchaea group</taxon>
        <taxon>Halobacteria</taxon>
        <taxon>Halobacteriales</taxon>
        <taxon>Halobacteriaceae</taxon>
        <taxon>Halobacterium</taxon>
    </lineage>
</organism>
<evidence type="ECO:0000256" key="1">
    <source>
        <dbReference type="SAM" id="MobiDB-lite"/>
    </source>
</evidence>
<protein>
    <submittedName>
        <fullName evidence="2">Uncharacterized protein</fullName>
    </submittedName>
</protein>
<feature type="compositionally biased region" description="Basic and acidic residues" evidence="1">
    <location>
        <begin position="32"/>
        <end position="77"/>
    </location>
</feature>
<dbReference type="Proteomes" id="UP000198518">
    <property type="component" value="Unassembled WGS sequence"/>
</dbReference>
<reference evidence="2 3" key="1">
    <citation type="submission" date="2016-10" db="EMBL/GenBank/DDBJ databases">
        <authorList>
            <person name="de Groot N.N."/>
        </authorList>
    </citation>
    <scope>NUCLEOTIDE SEQUENCE [LARGE SCALE GENOMIC DNA]</scope>
    <source>
        <strain evidence="2 3">CGMCC 1.5337</strain>
    </source>
</reference>
<dbReference type="RefSeq" id="WP_089669721.1">
    <property type="nucleotide sequence ID" value="NZ_FOJA01000001.1"/>
</dbReference>
<gene>
    <name evidence="2" type="ORF">SAMN04487945_2499</name>
</gene>
<keyword evidence="3" id="KW-1185">Reference proteome</keyword>
<evidence type="ECO:0000313" key="3">
    <source>
        <dbReference type="Proteomes" id="UP000198518"/>
    </source>
</evidence>
<sequence length="226" mass="24713">MSRQIRITVDDDEVFERLKRRKDALDLSWEDALRRGLRDSKQPPRAPDPGEARQERDPSPGRDRSARRGTDAGRDAGSDPSPFDPDFGERLAERVLSRVGESVSGVADSLDEEIDRLEDAEDAVLVLGDEEGERVPLRVSLHTGPSGLDVDVVAVRSGKDTDGMNEFADGARAAVARRFAQGETATLELAGGEETYDVRPDLEWARGDDGTPAVTAVSVREVVFEE</sequence>
<accession>A0A1I0QEF4</accession>
<name>A0A1I0QEF4_9EURY</name>
<dbReference type="EMBL" id="FOJA01000001">
    <property type="protein sequence ID" value="SEW24987.1"/>
    <property type="molecule type" value="Genomic_DNA"/>
</dbReference>